<protein>
    <submittedName>
        <fullName evidence="1">Uncharacterized protein</fullName>
    </submittedName>
</protein>
<reference evidence="1 2" key="1">
    <citation type="submission" date="2015-05" db="EMBL/GenBank/DDBJ databases">
        <title>Genome assembly of Archangium gephyra DSM 2261.</title>
        <authorList>
            <person name="Sharma G."/>
            <person name="Subramanian S."/>
        </authorList>
    </citation>
    <scope>NUCLEOTIDE SEQUENCE [LARGE SCALE GENOMIC DNA]</scope>
    <source>
        <strain evidence="1 2">DSM 2261</strain>
    </source>
</reference>
<dbReference type="KEGG" id="age:AA314_02663"/>
<proteinExistence type="predicted"/>
<dbReference type="AlphaFoldDB" id="A0AAC8TCI3"/>
<gene>
    <name evidence="1" type="ORF">AA314_02663</name>
</gene>
<name>A0AAC8TCI3_9BACT</name>
<evidence type="ECO:0000313" key="2">
    <source>
        <dbReference type="Proteomes" id="UP000035579"/>
    </source>
</evidence>
<dbReference type="EMBL" id="CP011509">
    <property type="protein sequence ID" value="AKJ01037.1"/>
    <property type="molecule type" value="Genomic_DNA"/>
</dbReference>
<dbReference type="Proteomes" id="UP000035579">
    <property type="component" value="Chromosome"/>
</dbReference>
<accession>A0AAC8TCI3</accession>
<organism evidence="1 2">
    <name type="scientific">Archangium gephyra</name>
    <dbReference type="NCBI Taxonomy" id="48"/>
    <lineage>
        <taxon>Bacteria</taxon>
        <taxon>Pseudomonadati</taxon>
        <taxon>Myxococcota</taxon>
        <taxon>Myxococcia</taxon>
        <taxon>Myxococcales</taxon>
        <taxon>Cystobacterineae</taxon>
        <taxon>Archangiaceae</taxon>
        <taxon>Archangium</taxon>
    </lineage>
</organism>
<evidence type="ECO:0000313" key="1">
    <source>
        <dbReference type="EMBL" id="AKJ01037.1"/>
    </source>
</evidence>
<sequence>MECLQRKRHALLEIRVLPIGCELDALRRSVTRGNGRYVP</sequence>